<dbReference type="AlphaFoldDB" id="A0A8D8YPN3"/>
<evidence type="ECO:0000256" key="1">
    <source>
        <dbReference type="SAM" id="MobiDB-lite"/>
    </source>
</evidence>
<dbReference type="EMBL" id="HBUF01387629">
    <property type="protein sequence ID" value="CAG6732700.1"/>
    <property type="molecule type" value="Transcribed_RNA"/>
</dbReference>
<feature type="compositionally biased region" description="Basic and acidic residues" evidence="1">
    <location>
        <begin position="42"/>
        <end position="57"/>
    </location>
</feature>
<protein>
    <submittedName>
        <fullName evidence="2">Uncharacterized protein</fullName>
    </submittedName>
</protein>
<reference evidence="2" key="1">
    <citation type="submission" date="2021-05" db="EMBL/GenBank/DDBJ databases">
        <authorList>
            <person name="Alioto T."/>
            <person name="Alioto T."/>
            <person name="Gomez Garrido J."/>
        </authorList>
    </citation>
    <scope>NUCLEOTIDE SEQUENCE</scope>
</reference>
<feature type="region of interest" description="Disordered" evidence="1">
    <location>
        <begin position="35"/>
        <end position="68"/>
    </location>
</feature>
<evidence type="ECO:0000313" key="2">
    <source>
        <dbReference type="EMBL" id="CAG6732700.1"/>
    </source>
</evidence>
<accession>A0A8D8YPN3</accession>
<proteinExistence type="predicted"/>
<sequence length="109" mass="12843">MKKKKQDQVEKTLIKMKPIRKPYWLTSTSTKMSVLHQRLPPRLKEKQEDRRRLDEVGQKANGTKKQEQVVDTALLKKMPLRKPYWLPSTSTKRSALHQLPQTILKNALQ</sequence>
<organism evidence="2">
    <name type="scientific">Cacopsylla melanoneura</name>
    <dbReference type="NCBI Taxonomy" id="428564"/>
    <lineage>
        <taxon>Eukaryota</taxon>
        <taxon>Metazoa</taxon>
        <taxon>Ecdysozoa</taxon>
        <taxon>Arthropoda</taxon>
        <taxon>Hexapoda</taxon>
        <taxon>Insecta</taxon>
        <taxon>Pterygota</taxon>
        <taxon>Neoptera</taxon>
        <taxon>Paraneoptera</taxon>
        <taxon>Hemiptera</taxon>
        <taxon>Sternorrhyncha</taxon>
        <taxon>Psylloidea</taxon>
        <taxon>Psyllidae</taxon>
        <taxon>Psyllinae</taxon>
        <taxon>Cacopsylla</taxon>
    </lineage>
</organism>
<name>A0A8D8YPN3_9HEMI</name>